<evidence type="ECO:0000259" key="1">
    <source>
        <dbReference type="PROSITE" id="PS50011"/>
    </source>
</evidence>
<accession>A0A8H4PMS4</accession>
<reference evidence="2 3" key="1">
    <citation type="journal article" date="2020" name="Genome Biol. Evol.">
        <title>A new high-quality draft genome assembly of the Chinese cordyceps Ophiocordyceps sinensis.</title>
        <authorList>
            <person name="Shu R."/>
            <person name="Zhang J."/>
            <person name="Meng Q."/>
            <person name="Zhang H."/>
            <person name="Zhou G."/>
            <person name="Li M."/>
            <person name="Wu P."/>
            <person name="Zhao Y."/>
            <person name="Chen C."/>
            <person name="Qin Q."/>
        </authorList>
    </citation>
    <scope>NUCLEOTIDE SEQUENCE [LARGE SCALE GENOMIC DNA]</scope>
    <source>
        <strain evidence="2 3">IOZ07</strain>
    </source>
</reference>
<dbReference type="OrthoDB" id="2304351at2759"/>
<protein>
    <recommendedName>
        <fullName evidence="1">Protein kinase domain-containing protein</fullName>
    </recommendedName>
</protein>
<dbReference type="PROSITE" id="PS50011">
    <property type="entry name" value="PROTEIN_KINASE_DOM"/>
    <property type="match status" value="1"/>
</dbReference>
<evidence type="ECO:0000313" key="2">
    <source>
        <dbReference type="EMBL" id="KAF4506366.1"/>
    </source>
</evidence>
<name>A0A8H4PMS4_9HYPO</name>
<sequence length="102" mass="11763">MDTQYPQHVTEPEDIGYGVGDIKILDFGYAFRPKDGAAYGRDVFAPGTPCTPEFIGTNKKTTRPFKAESWYQGQLIRFVLVDGWPLFRQYLLLFNDEELQEH</sequence>
<gene>
    <name evidence="2" type="ORF">G6O67_006456</name>
</gene>
<keyword evidence="3" id="KW-1185">Reference proteome</keyword>
<feature type="domain" description="Protein kinase" evidence="1">
    <location>
        <begin position="1"/>
        <end position="102"/>
    </location>
</feature>
<dbReference type="GO" id="GO:0004672">
    <property type="term" value="F:protein kinase activity"/>
    <property type="evidence" value="ECO:0007669"/>
    <property type="project" value="InterPro"/>
</dbReference>
<organism evidence="2 3">
    <name type="scientific">Ophiocordyceps sinensis</name>
    <dbReference type="NCBI Taxonomy" id="72228"/>
    <lineage>
        <taxon>Eukaryota</taxon>
        <taxon>Fungi</taxon>
        <taxon>Dikarya</taxon>
        <taxon>Ascomycota</taxon>
        <taxon>Pezizomycotina</taxon>
        <taxon>Sordariomycetes</taxon>
        <taxon>Hypocreomycetidae</taxon>
        <taxon>Hypocreales</taxon>
        <taxon>Ophiocordycipitaceae</taxon>
        <taxon>Ophiocordyceps</taxon>
    </lineage>
</organism>
<dbReference type="Proteomes" id="UP000557566">
    <property type="component" value="Unassembled WGS sequence"/>
</dbReference>
<dbReference type="InterPro" id="IPR000719">
    <property type="entry name" value="Prot_kinase_dom"/>
</dbReference>
<evidence type="ECO:0000313" key="3">
    <source>
        <dbReference type="Proteomes" id="UP000557566"/>
    </source>
</evidence>
<dbReference type="EMBL" id="JAAVMX010000007">
    <property type="protein sequence ID" value="KAF4506366.1"/>
    <property type="molecule type" value="Genomic_DNA"/>
</dbReference>
<comment type="caution">
    <text evidence="2">The sequence shown here is derived from an EMBL/GenBank/DDBJ whole genome shotgun (WGS) entry which is preliminary data.</text>
</comment>
<proteinExistence type="predicted"/>
<dbReference type="AlphaFoldDB" id="A0A8H4PMS4"/>
<dbReference type="GO" id="GO:0005524">
    <property type="term" value="F:ATP binding"/>
    <property type="evidence" value="ECO:0007669"/>
    <property type="project" value="InterPro"/>
</dbReference>